<dbReference type="Proteomes" id="UP000530234">
    <property type="component" value="Unassembled WGS sequence"/>
</dbReference>
<dbReference type="InterPro" id="IPR021005">
    <property type="entry name" value="Znf_CGNR"/>
</dbReference>
<dbReference type="AlphaFoldDB" id="A0A7W3XZL4"/>
<organism evidence="3 4">
    <name type="scientific">Streptomyces calidiresistens</name>
    <dbReference type="NCBI Taxonomy" id="1485586"/>
    <lineage>
        <taxon>Bacteria</taxon>
        <taxon>Bacillati</taxon>
        <taxon>Actinomycetota</taxon>
        <taxon>Actinomycetes</taxon>
        <taxon>Kitasatosporales</taxon>
        <taxon>Streptomycetaceae</taxon>
        <taxon>Streptomyces</taxon>
    </lineage>
</organism>
<dbReference type="RefSeq" id="WP_182667480.1">
    <property type="nucleotide sequence ID" value="NZ_VKHS01001347.1"/>
</dbReference>
<feature type="compositionally biased region" description="Basic and acidic residues" evidence="1">
    <location>
        <begin position="188"/>
        <end position="204"/>
    </location>
</feature>
<dbReference type="Pfam" id="PF07336">
    <property type="entry name" value="ABATE"/>
    <property type="match status" value="1"/>
</dbReference>
<dbReference type="Gene3D" id="1.10.3300.10">
    <property type="entry name" value="Jann2411-like domain"/>
    <property type="match status" value="1"/>
</dbReference>
<evidence type="ECO:0000256" key="1">
    <source>
        <dbReference type="SAM" id="MobiDB-lite"/>
    </source>
</evidence>
<keyword evidence="4" id="KW-1185">Reference proteome</keyword>
<proteinExistence type="predicted"/>
<accession>A0A7W3XZL4</accession>
<dbReference type="InterPro" id="IPR010852">
    <property type="entry name" value="ABATE"/>
</dbReference>
<feature type="non-terminal residue" evidence="3">
    <location>
        <position position="1"/>
    </location>
</feature>
<name>A0A7W3XZL4_9ACTN</name>
<evidence type="ECO:0000259" key="2">
    <source>
        <dbReference type="Pfam" id="PF11706"/>
    </source>
</evidence>
<dbReference type="EMBL" id="VKHS01001347">
    <property type="protein sequence ID" value="MBB0232971.1"/>
    <property type="molecule type" value="Genomic_DNA"/>
</dbReference>
<feature type="region of interest" description="Disordered" evidence="1">
    <location>
        <begin position="181"/>
        <end position="204"/>
    </location>
</feature>
<dbReference type="InterPro" id="IPR023286">
    <property type="entry name" value="ABATE_dom_sf"/>
</dbReference>
<evidence type="ECO:0000313" key="4">
    <source>
        <dbReference type="Proteomes" id="UP000530234"/>
    </source>
</evidence>
<protein>
    <recommendedName>
        <fullName evidence="2">Zinc finger CGNR domain-containing protein</fullName>
    </recommendedName>
</protein>
<dbReference type="SUPFAM" id="SSF160904">
    <property type="entry name" value="Jann2411-like"/>
    <property type="match status" value="1"/>
</dbReference>
<sequence length="204" mass="22578">PLHGEPLPLEFANTVHPVAGELLDCFRSPNHLAWWLYSCRKRLGTELPDAALTGIDHAELQCFVLLRDTVRRLLDARVNAGDPEPMDVATINLAAAPAPPHPVLHWPAGEAPRAVTPLPAAPLVSVRAEIAREVIRLLSGGTTVVPRACPAPGCVFFFDHSRSRRNWCSRGCGNRARAARHYARHRRGGPDHPEAHHREDRRRT</sequence>
<dbReference type="Pfam" id="PF11706">
    <property type="entry name" value="zf-CGNR"/>
    <property type="match status" value="1"/>
</dbReference>
<comment type="caution">
    <text evidence="3">The sequence shown here is derived from an EMBL/GenBank/DDBJ whole genome shotgun (WGS) entry which is preliminary data.</text>
</comment>
<feature type="domain" description="Zinc finger CGNR" evidence="2">
    <location>
        <begin position="147"/>
        <end position="185"/>
    </location>
</feature>
<dbReference type="PANTHER" id="PTHR35525">
    <property type="entry name" value="BLL6575 PROTEIN"/>
    <property type="match status" value="1"/>
</dbReference>
<reference evidence="4" key="1">
    <citation type="submission" date="2019-10" db="EMBL/GenBank/DDBJ databases">
        <title>Streptomyces sp. nov., a novel actinobacterium isolated from alkaline environment.</title>
        <authorList>
            <person name="Golinska P."/>
        </authorList>
    </citation>
    <scope>NUCLEOTIDE SEQUENCE [LARGE SCALE GENOMIC DNA]</scope>
    <source>
        <strain evidence="4">DSM 42108</strain>
    </source>
</reference>
<dbReference type="PANTHER" id="PTHR35525:SF3">
    <property type="entry name" value="BLL6575 PROTEIN"/>
    <property type="match status" value="1"/>
</dbReference>
<gene>
    <name evidence="3" type="ORF">FOE67_26635</name>
</gene>
<evidence type="ECO:0000313" key="3">
    <source>
        <dbReference type="EMBL" id="MBB0232971.1"/>
    </source>
</evidence>